<protein>
    <recommendedName>
        <fullName evidence="3">ABC transporter permease</fullName>
    </recommendedName>
</protein>
<dbReference type="EMBL" id="UINC01076805">
    <property type="protein sequence ID" value="SVC16318.1"/>
    <property type="molecule type" value="Genomic_DNA"/>
</dbReference>
<dbReference type="PANTHER" id="PTHR30188:SF4">
    <property type="entry name" value="PROTEIN TRIGALACTOSYLDIACYLGLYCEROL 1, CHLOROPLASTIC"/>
    <property type="match status" value="1"/>
</dbReference>
<feature type="transmembrane region" description="Helical" evidence="1">
    <location>
        <begin position="44"/>
        <end position="67"/>
    </location>
</feature>
<dbReference type="InterPro" id="IPR030802">
    <property type="entry name" value="Permease_MalE"/>
</dbReference>
<name>A0A382JWR3_9ZZZZ</name>
<feature type="non-terminal residue" evidence="2">
    <location>
        <position position="96"/>
    </location>
</feature>
<evidence type="ECO:0008006" key="3">
    <source>
        <dbReference type="Google" id="ProtNLM"/>
    </source>
</evidence>
<accession>A0A382JWR3</accession>
<dbReference type="Pfam" id="PF02405">
    <property type="entry name" value="MlaE"/>
    <property type="match status" value="1"/>
</dbReference>
<organism evidence="2">
    <name type="scientific">marine metagenome</name>
    <dbReference type="NCBI Taxonomy" id="408172"/>
    <lineage>
        <taxon>unclassified sequences</taxon>
        <taxon>metagenomes</taxon>
        <taxon>ecological metagenomes</taxon>
    </lineage>
</organism>
<sequence>MAVVGRVFLAFLATIGRLAMFTGKSVVAVVTPPFYWRLCLQQMMTIGYFSLPVVGMTALFTGAVLALQIYLGSARFGAESAVPNIVVVGLTRELGP</sequence>
<dbReference type="AlphaFoldDB" id="A0A382JWR3"/>
<dbReference type="GO" id="GO:0043190">
    <property type="term" value="C:ATP-binding cassette (ABC) transporter complex"/>
    <property type="evidence" value="ECO:0007669"/>
    <property type="project" value="InterPro"/>
</dbReference>
<proteinExistence type="predicted"/>
<dbReference type="PANTHER" id="PTHR30188">
    <property type="entry name" value="ABC TRANSPORTER PERMEASE PROTEIN-RELATED"/>
    <property type="match status" value="1"/>
</dbReference>
<reference evidence="2" key="1">
    <citation type="submission" date="2018-05" db="EMBL/GenBank/DDBJ databases">
        <authorList>
            <person name="Lanie J.A."/>
            <person name="Ng W.-L."/>
            <person name="Kazmierczak K.M."/>
            <person name="Andrzejewski T.M."/>
            <person name="Davidsen T.M."/>
            <person name="Wayne K.J."/>
            <person name="Tettelin H."/>
            <person name="Glass J.I."/>
            <person name="Rusch D."/>
            <person name="Podicherti R."/>
            <person name="Tsui H.-C.T."/>
            <person name="Winkler M.E."/>
        </authorList>
    </citation>
    <scope>NUCLEOTIDE SEQUENCE</scope>
</reference>
<dbReference type="GO" id="GO:0005548">
    <property type="term" value="F:phospholipid transporter activity"/>
    <property type="evidence" value="ECO:0007669"/>
    <property type="project" value="TreeGrafter"/>
</dbReference>
<evidence type="ECO:0000313" key="2">
    <source>
        <dbReference type="EMBL" id="SVC16318.1"/>
    </source>
</evidence>
<keyword evidence="1" id="KW-0472">Membrane</keyword>
<gene>
    <name evidence="2" type="ORF">METZ01_LOCUS269172</name>
</gene>
<evidence type="ECO:0000256" key="1">
    <source>
        <dbReference type="SAM" id="Phobius"/>
    </source>
</evidence>
<keyword evidence="1" id="KW-1133">Transmembrane helix</keyword>
<keyword evidence="1" id="KW-0812">Transmembrane</keyword>